<feature type="region of interest" description="Disordered" evidence="1">
    <location>
        <begin position="1"/>
        <end position="24"/>
    </location>
</feature>
<organism evidence="2 3">
    <name type="scientific">Streptomyces corchorusii</name>
    <name type="common">Streptomyces chibaensis</name>
    <dbReference type="NCBI Taxonomy" id="1903"/>
    <lineage>
        <taxon>Bacteria</taxon>
        <taxon>Bacillati</taxon>
        <taxon>Actinomycetota</taxon>
        <taxon>Actinomycetes</taxon>
        <taxon>Kitasatosporales</taxon>
        <taxon>Streptomycetaceae</taxon>
        <taxon>Streptomyces</taxon>
    </lineage>
</organism>
<evidence type="ECO:0000256" key="1">
    <source>
        <dbReference type="SAM" id="MobiDB-lite"/>
    </source>
</evidence>
<dbReference type="AlphaFoldDB" id="A0A117QJ63"/>
<accession>A0A117QJ63</accession>
<name>A0A117QJ63_STRCK</name>
<dbReference type="Proteomes" id="UP000053398">
    <property type="component" value="Unassembled WGS sequence"/>
</dbReference>
<comment type="caution">
    <text evidence="2">The sequence shown here is derived from an EMBL/GenBank/DDBJ whole genome shotgun (WGS) entry which is preliminary data.</text>
</comment>
<evidence type="ECO:0000313" key="3">
    <source>
        <dbReference type="Proteomes" id="UP000053398"/>
    </source>
</evidence>
<keyword evidence="3" id="KW-1185">Reference proteome</keyword>
<gene>
    <name evidence="2" type="ORF">AQJ11_07210</name>
</gene>
<evidence type="ECO:0000313" key="2">
    <source>
        <dbReference type="EMBL" id="KUN31272.1"/>
    </source>
</evidence>
<sequence>MMRPAKVSAPTKSSMPNQPNSPVVARRTDTINAKETRDGLPLAFASVRCALWRELAGELP</sequence>
<proteinExistence type="predicted"/>
<protein>
    <submittedName>
        <fullName evidence="2">Uncharacterized protein</fullName>
    </submittedName>
</protein>
<reference evidence="2 3" key="1">
    <citation type="submission" date="2015-10" db="EMBL/GenBank/DDBJ databases">
        <title>Draft genome sequence of Streptomyces corchorusii DSM 40340, type strain for the species Streptomyces corchorusii.</title>
        <authorList>
            <person name="Ruckert C."/>
            <person name="Winkler A."/>
            <person name="Kalinowski J."/>
            <person name="Kampfer P."/>
            <person name="Glaeser S."/>
        </authorList>
    </citation>
    <scope>NUCLEOTIDE SEQUENCE [LARGE SCALE GENOMIC DNA]</scope>
    <source>
        <strain evidence="2 3">DSM 40340</strain>
    </source>
</reference>
<feature type="compositionally biased region" description="Polar residues" evidence="1">
    <location>
        <begin position="10"/>
        <end position="21"/>
    </location>
</feature>
<dbReference type="EMBL" id="LMWP01000006">
    <property type="protein sequence ID" value="KUN31272.1"/>
    <property type="molecule type" value="Genomic_DNA"/>
</dbReference>